<sequence length="336" mass="36888">MDWFERITGFREDGYDETRARLSIVNGRLHSRNSARTCAIGQLETPSLAELRLRAAGLVSGQGPTRVSCVAGDVRRMHANRGNAGALFQVASQFNLLEMVSERVTPEQGVTRYEQDATQGPACAIAAGAGTIYRNYFAPVDGQFGQRVDRQIDCLHDIGTALDNVQDRLWQMRNGYCLTNDEGLAKVDDLLSSMDSAQLDELRGRLRIGVHWDVEVTDEGAGHRVSQVYCSALPVSYNRIQRPANWARFATLILEATYEATLLSAMLNMQQHGSPVVYLTRVGGGAFGNNARWIAAAIRRALSSMQNAGAEVRIVSYSTPGQDMLELADEFAAVTK</sequence>
<accession>A0A080LRI7</accession>
<dbReference type="EMBL" id="JDVG02000644">
    <property type="protein sequence ID" value="KFB70798.1"/>
    <property type="molecule type" value="Genomic_DNA"/>
</dbReference>
<comment type="caution">
    <text evidence="1">The sequence shown here is derived from an EMBL/GenBank/DDBJ whole genome shotgun (WGS) entry which is preliminary data.</text>
</comment>
<protein>
    <submittedName>
        <fullName evidence="1">Uncharacterized protein</fullName>
    </submittedName>
</protein>
<dbReference type="PANTHER" id="PTHR35609:SF1">
    <property type="entry name" value="MACRO DOMAIN-CONTAINING PROTEIN"/>
    <property type="match status" value="1"/>
</dbReference>
<evidence type="ECO:0000313" key="1">
    <source>
        <dbReference type="EMBL" id="KFB70798.1"/>
    </source>
</evidence>
<name>A0A080LRI7_9PROT</name>
<dbReference type="Proteomes" id="UP000020077">
    <property type="component" value="Unassembled WGS sequence"/>
</dbReference>
<gene>
    <name evidence="1" type="ORF">AW09_004084</name>
</gene>
<dbReference type="AlphaFoldDB" id="A0A080LRI7"/>
<dbReference type="PANTHER" id="PTHR35609">
    <property type="entry name" value="MACRO DOMAIN-CONTAINING PROTEIN"/>
    <property type="match status" value="1"/>
</dbReference>
<reference evidence="1 2" key="1">
    <citation type="submission" date="2014-02" db="EMBL/GenBank/DDBJ databases">
        <title>Expanding our view of genomic diversity in Candidatus Accumulibacter clades.</title>
        <authorList>
            <person name="Skennerton C.T."/>
            <person name="Barr J.J."/>
            <person name="Slater F.R."/>
            <person name="Bond P.L."/>
            <person name="Tyson G.W."/>
        </authorList>
    </citation>
    <scope>NUCLEOTIDE SEQUENCE [LARGE SCALE GENOMIC DNA]</scope>
    <source>
        <strain evidence="2">BA-91</strain>
    </source>
</reference>
<proteinExistence type="predicted"/>
<organism evidence="1 2">
    <name type="scientific">Candidatus Accumulibacter phosphatis</name>
    <dbReference type="NCBI Taxonomy" id="327160"/>
    <lineage>
        <taxon>Bacteria</taxon>
        <taxon>Pseudomonadati</taxon>
        <taxon>Pseudomonadota</taxon>
        <taxon>Betaproteobacteria</taxon>
        <taxon>Candidatus Accumulibacter</taxon>
    </lineage>
</organism>
<evidence type="ECO:0000313" key="2">
    <source>
        <dbReference type="Proteomes" id="UP000020077"/>
    </source>
</evidence>